<dbReference type="Pfam" id="PF00999">
    <property type="entry name" value="Na_H_Exchanger"/>
    <property type="match status" value="1"/>
</dbReference>
<keyword evidence="3" id="KW-0050">Antiport</keyword>
<feature type="transmembrane region" description="Helical" evidence="11">
    <location>
        <begin position="201"/>
        <end position="223"/>
    </location>
</feature>
<dbReference type="InterPro" id="IPR006153">
    <property type="entry name" value="Cation/H_exchanger_TM"/>
</dbReference>
<keyword evidence="4 11" id="KW-0812">Transmembrane</keyword>
<evidence type="ECO:0000256" key="11">
    <source>
        <dbReference type="SAM" id="Phobius"/>
    </source>
</evidence>
<feature type="compositionally biased region" description="Basic residues" evidence="10">
    <location>
        <begin position="444"/>
        <end position="456"/>
    </location>
</feature>
<evidence type="ECO:0000256" key="3">
    <source>
        <dbReference type="ARBA" id="ARBA00022449"/>
    </source>
</evidence>
<gene>
    <name evidence="13" type="ORF">BO86DRAFT_457931</name>
</gene>
<dbReference type="RefSeq" id="XP_025525210.1">
    <property type="nucleotide sequence ID" value="XM_025677255.1"/>
</dbReference>
<dbReference type="OrthoDB" id="1288932at2759"/>
<evidence type="ECO:0000256" key="6">
    <source>
        <dbReference type="ARBA" id="ARBA00023053"/>
    </source>
</evidence>
<dbReference type="InterPro" id="IPR038770">
    <property type="entry name" value="Na+/solute_symporter_sf"/>
</dbReference>
<dbReference type="GO" id="GO:1902600">
    <property type="term" value="P:proton transmembrane transport"/>
    <property type="evidence" value="ECO:0007669"/>
    <property type="project" value="InterPro"/>
</dbReference>
<feature type="compositionally biased region" description="Low complexity" evidence="10">
    <location>
        <begin position="474"/>
        <end position="495"/>
    </location>
</feature>
<feature type="transmembrane region" description="Helical" evidence="11">
    <location>
        <begin position="129"/>
        <end position="148"/>
    </location>
</feature>
<feature type="transmembrane region" description="Helical" evidence="11">
    <location>
        <begin position="68"/>
        <end position="85"/>
    </location>
</feature>
<feature type="compositionally biased region" description="Polar residues" evidence="10">
    <location>
        <begin position="330"/>
        <end position="342"/>
    </location>
</feature>
<reference evidence="13 14" key="1">
    <citation type="submission" date="2018-02" db="EMBL/GenBank/DDBJ databases">
        <title>The genomes of Aspergillus section Nigri reveals drivers in fungal speciation.</title>
        <authorList>
            <consortium name="DOE Joint Genome Institute"/>
            <person name="Vesth T.C."/>
            <person name="Nybo J."/>
            <person name="Theobald S."/>
            <person name="Brandl J."/>
            <person name="Frisvad J.C."/>
            <person name="Nielsen K.F."/>
            <person name="Lyhne E.K."/>
            <person name="Kogle M.E."/>
            <person name="Kuo A."/>
            <person name="Riley R."/>
            <person name="Clum A."/>
            <person name="Nolan M."/>
            <person name="Lipzen A."/>
            <person name="Salamov A."/>
            <person name="Henrissat B."/>
            <person name="Wiebenga A."/>
            <person name="De vries R.P."/>
            <person name="Grigoriev I.V."/>
            <person name="Mortensen U.H."/>
            <person name="Andersen M.R."/>
            <person name="Baker S.E."/>
        </authorList>
    </citation>
    <scope>NUCLEOTIDE SEQUENCE [LARGE SCALE GENOMIC DNA]</scope>
    <source>
        <strain evidence="13 14">CBS 114.51</strain>
    </source>
</reference>
<evidence type="ECO:0000313" key="13">
    <source>
        <dbReference type="EMBL" id="RAH79316.1"/>
    </source>
</evidence>
<keyword evidence="8 11" id="KW-0472">Membrane</keyword>
<feature type="transmembrane region" description="Helical" evidence="11">
    <location>
        <begin position="392"/>
        <end position="414"/>
    </location>
</feature>
<feature type="transmembrane region" description="Helical" evidence="11">
    <location>
        <begin position="97"/>
        <end position="117"/>
    </location>
</feature>
<dbReference type="PANTHER" id="PTHR43562">
    <property type="entry name" value="NAPA-TYPE SODIUM/HYDROGEN ANTIPORTER"/>
    <property type="match status" value="1"/>
</dbReference>
<dbReference type="Gene3D" id="1.20.1530.20">
    <property type="match status" value="3"/>
</dbReference>
<sequence length="606" mass="63725">MSSTKTAFAYEEPLIHTILNQSGFLLVLNLINVCLDKLLYCGLIGQLFIGILWGTPGAKWLSDDAETVIQQLGYLGLILLVYEGGLSTSLSSLRANLFLSVAVALTGIATPMALSFILMELVSATPLQAFAAGAALSATSLGTTFTILSTTDLVKTRLGVVTTSAAMLDDVVGLVMVQIITNLGGGGGGGGGGDLFSAVTVIRPIFVSLAFGVGVVLVCRFGVKPTLRVLFSHRENFPNAVKTVQFSFLAYTCLLVGLVAGATYAGTSSLFAAYLAGVSATWISDFFEQSSAAKHHNSSGSTTGYELRTQNASLERAFSQRSVTSERNEQGNTSQSGAMSSSFPEFPTGSLVYERYYAEPAKRILIPLFFASIGFAVPITEMFKGDIVWRGVIYAIIMFFGKVVTGTWLVRFTFGPVSSLARTLTAFLSYVKLVCARSPQAKVAKAKQKTTKRGNARSRDSNIAAPDQSTDKVAGSATSASNGNNSSEGASASSTARDHPGPERASSSSSLPPKPKSLYPSSLLGLAMVARGEIGYLIASLAESKGIFGEGPTGGSSDTYLVVVWAISICTLLGPICVGTLVRRVKTLQQQRSNSGGPDPLGVWGI</sequence>
<feature type="transmembrane region" description="Helical" evidence="11">
    <location>
        <begin position="559"/>
        <end position="582"/>
    </location>
</feature>
<keyword evidence="9" id="KW-0739">Sodium transport</keyword>
<feature type="transmembrane region" description="Helical" evidence="11">
    <location>
        <begin position="244"/>
        <end position="265"/>
    </location>
</feature>
<dbReference type="Proteomes" id="UP000249497">
    <property type="component" value="Unassembled WGS sequence"/>
</dbReference>
<evidence type="ECO:0000256" key="2">
    <source>
        <dbReference type="ARBA" id="ARBA00022448"/>
    </source>
</evidence>
<keyword evidence="14" id="KW-1185">Reference proteome</keyword>
<evidence type="ECO:0000256" key="1">
    <source>
        <dbReference type="ARBA" id="ARBA00004141"/>
    </source>
</evidence>
<keyword evidence="7" id="KW-0406">Ion transport</keyword>
<evidence type="ECO:0000256" key="7">
    <source>
        <dbReference type="ARBA" id="ARBA00023065"/>
    </source>
</evidence>
<evidence type="ECO:0000256" key="10">
    <source>
        <dbReference type="SAM" id="MobiDB-lite"/>
    </source>
</evidence>
<dbReference type="PANTHER" id="PTHR43562:SF3">
    <property type="entry name" value="SODIUM ION_PROTON EXCHANGER (EUROFUNG)"/>
    <property type="match status" value="1"/>
</dbReference>
<evidence type="ECO:0000256" key="4">
    <source>
        <dbReference type="ARBA" id="ARBA00022692"/>
    </source>
</evidence>
<dbReference type="GeneID" id="37180948"/>
<comment type="subcellular location">
    <subcellularLocation>
        <location evidence="1">Membrane</location>
        <topology evidence="1">Multi-pass membrane protein</topology>
    </subcellularLocation>
</comment>
<evidence type="ECO:0000313" key="14">
    <source>
        <dbReference type="Proteomes" id="UP000249497"/>
    </source>
</evidence>
<feature type="transmembrane region" description="Helical" evidence="11">
    <location>
        <begin position="160"/>
        <end position="181"/>
    </location>
</feature>
<dbReference type="GO" id="GO:0016020">
    <property type="term" value="C:membrane"/>
    <property type="evidence" value="ECO:0007669"/>
    <property type="project" value="UniProtKB-SubCell"/>
</dbReference>
<dbReference type="GO" id="GO:0006814">
    <property type="term" value="P:sodium ion transport"/>
    <property type="evidence" value="ECO:0007669"/>
    <property type="project" value="UniProtKB-KW"/>
</dbReference>
<dbReference type="EMBL" id="KZ824816">
    <property type="protein sequence ID" value="RAH79316.1"/>
    <property type="molecule type" value="Genomic_DNA"/>
</dbReference>
<organism evidence="13 14">
    <name type="scientific">Aspergillus japonicus CBS 114.51</name>
    <dbReference type="NCBI Taxonomy" id="1448312"/>
    <lineage>
        <taxon>Eukaryota</taxon>
        <taxon>Fungi</taxon>
        <taxon>Dikarya</taxon>
        <taxon>Ascomycota</taxon>
        <taxon>Pezizomycotina</taxon>
        <taxon>Eurotiomycetes</taxon>
        <taxon>Eurotiomycetidae</taxon>
        <taxon>Eurotiales</taxon>
        <taxon>Aspergillaceae</taxon>
        <taxon>Aspergillus</taxon>
        <taxon>Aspergillus subgen. Circumdati</taxon>
    </lineage>
</organism>
<keyword evidence="5 11" id="KW-1133">Transmembrane helix</keyword>
<dbReference type="GO" id="GO:0015297">
    <property type="term" value="F:antiporter activity"/>
    <property type="evidence" value="ECO:0007669"/>
    <property type="project" value="UniProtKB-KW"/>
</dbReference>
<evidence type="ECO:0000256" key="5">
    <source>
        <dbReference type="ARBA" id="ARBA00022989"/>
    </source>
</evidence>
<keyword evidence="2" id="KW-0813">Transport</keyword>
<feature type="region of interest" description="Disordered" evidence="10">
    <location>
        <begin position="319"/>
        <end position="342"/>
    </location>
</feature>
<accession>A0A8T8WTZ1</accession>
<evidence type="ECO:0000256" key="9">
    <source>
        <dbReference type="ARBA" id="ARBA00023201"/>
    </source>
</evidence>
<proteinExistence type="predicted"/>
<feature type="transmembrane region" description="Helical" evidence="11">
    <location>
        <begin position="364"/>
        <end position="380"/>
    </location>
</feature>
<feature type="domain" description="Cation/H+ exchanger transmembrane" evidence="12">
    <location>
        <begin position="41"/>
        <end position="281"/>
    </location>
</feature>
<feature type="transmembrane region" description="Helical" evidence="11">
    <location>
        <begin position="38"/>
        <end position="56"/>
    </location>
</feature>
<evidence type="ECO:0000256" key="8">
    <source>
        <dbReference type="ARBA" id="ARBA00023136"/>
    </source>
</evidence>
<evidence type="ECO:0000259" key="12">
    <source>
        <dbReference type="Pfam" id="PF00999"/>
    </source>
</evidence>
<feature type="region of interest" description="Disordered" evidence="10">
    <location>
        <begin position="444"/>
        <end position="514"/>
    </location>
</feature>
<keyword evidence="6" id="KW-0915">Sodium</keyword>
<name>A0A8T8WTZ1_ASPJA</name>
<protein>
    <submittedName>
        <fullName evidence="13">Sodium/hydrogen exchanger</fullName>
    </submittedName>
</protein>
<dbReference type="AlphaFoldDB" id="A0A8T8WTZ1"/>